<sequence length="39" mass="4173">RVLVAEGSSPREIAGELAPAAGIPKREIYARAQAIREEP</sequence>
<organism evidence="1">
    <name type="scientific">marine sediment metagenome</name>
    <dbReference type="NCBI Taxonomy" id="412755"/>
    <lineage>
        <taxon>unclassified sequences</taxon>
        <taxon>metagenomes</taxon>
        <taxon>ecological metagenomes</taxon>
    </lineage>
</organism>
<comment type="caution">
    <text evidence="1">The sequence shown here is derived from an EMBL/GenBank/DDBJ whole genome shotgun (WGS) entry which is preliminary data.</text>
</comment>
<protein>
    <submittedName>
        <fullName evidence="1">Uncharacterized protein</fullName>
    </submittedName>
</protein>
<proteinExistence type="predicted"/>
<feature type="non-terminal residue" evidence="1">
    <location>
        <position position="1"/>
    </location>
</feature>
<accession>X0RH88</accession>
<reference evidence="1" key="1">
    <citation type="journal article" date="2014" name="Front. Microbiol.">
        <title>High frequency of phylogenetically diverse reductive dehalogenase-homologous genes in deep subseafloor sedimentary metagenomes.</title>
        <authorList>
            <person name="Kawai M."/>
            <person name="Futagami T."/>
            <person name="Toyoda A."/>
            <person name="Takaki Y."/>
            <person name="Nishi S."/>
            <person name="Hori S."/>
            <person name="Arai W."/>
            <person name="Tsubouchi T."/>
            <person name="Morono Y."/>
            <person name="Uchiyama I."/>
            <person name="Ito T."/>
            <person name="Fujiyama A."/>
            <person name="Inagaki F."/>
            <person name="Takami H."/>
        </authorList>
    </citation>
    <scope>NUCLEOTIDE SEQUENCE</scope>
    <source>
        <strain evidence="1">Expedition CK06-06</strain>
    </source>
</reference>
<gene>
    <name evidence="1" type="ORF">S01H1_16946</name>
</gene>
<name>X0RH88_9ZZZZ</name>
<dbReference type="EMBL" id="BARS01008947">
    <property type="protein sequence ID" value="GAF68234.1"/>
    <property type="molecule type" value="Genomic_DNA"/>
</dbReference>
<evidence type="ECO:0000313" key="1">
    <source>
        <dbReference type="EMBL" id="GAF68234.1"/>
    </source>
</evidence>
<dbReference type="AlphaFoldDB" id="X0RH88"/>